<comment type="subcellular location">
    <subcellularLocation>
        <location evidence="1">Cell membrane</location>
        <topology evidence="1">Multi-pass membrane protein</topology>
    </subcellularLocation>
</comment>
<name>U6REB0_9BACT</name>
<keyword evidence="8" id="KW-1185">Reference proteome</keyword>
<dbReference type="eggNOG" id="COG2244">
    <property type="taxonomic scope" value="Bacteria"/>
</dbReference>
<gene>
    <name evidence="7" type="ORF">HMPREF1534_01762</name>
</gene>
<protein>
    <recommendedName>
        <fullName evidence="9">Polysaccharide biosynthesis protein C-terminal domain-containing protein</fullName>
    </recommendedName>
</protein>
<evidence type="ECO:0000313" key="7">
    <source>
        <dbReference type="EMBL" id="EOA54949.1"/>
    </source>
</evidence>
<evidence type="ECO:0000256" key="1">
    <source>
        <dbReference type="ARBA" id="ARBA00004651"/>
    </source>
</evidence>
<feature type="transmembrane region" description="Helical" evidence="6">
    <location>
        <begin position="143"/>
        <end position="166"/>
    </location>
</feature>
<feature type="transmembrane region" description="Helical" evidence="6">
    <location>
        <begin position="173"/>
        <end position="190"/>
    </location>
</feature>
<feature type="transmembrane region" description="Helical" evidence="6">
    <location>
        <begin position="242"/>
        <end position="262"/>
    </location>
</feature>
<reference evidence="7 8" key="1">
    <citation type="submission" date="2013-04" db="EMBL/GenBank/DDBJ databases">
        <title>The Genome Sequence of Bacteroides massiliensis DSM 17679.</title>
        <authorList>
            <consortium name="The Broad Institute Genomics Platform"/>
            <person name="Earl A."/>
            <person name="Ward D."/>
            <person name="Feldgarden M."/>
            <person name="Gevers D."/>
            <person name="Martens E."/>
            <person name="Fenner L."/>
            <person name="Roux V."/>
            <person name="Mallet M.N."/>
            <person name="Raoult D."/>
            <person name="Walker B."/>
            <person name="Young S."/>
            <person name="Zeng Q."/>
            <person name="Gargeya S."/>
            <person name="Fitzgerald M."/>
            <person name="Haas B."/>
            <person name="Abouelleil A."/>
            <person name="Allen A.W."/>
            <person name="Alvarado L."/>
            <person name="Arachchi H.M."/>
            <person name="Berlin A.M."/>
            <person name="Chapman S.B."/>
            <person name="Gainer-Dewar J."/>
            <person name="Goldberg J."/>
            <person name="Griggs A."/>
            <person name="Gujja S."/>
            <person name="Hansen M."/>
            <person name="Howarth C."/>
            <person name="Imamovic A."/>
            <person name="Ireland A."/>
            <person name="Larimer J."/>
            <person name="McCowan C."/>
            <person name="Murphy C."/>
            <person name="Pearson M."/>
            <person name="Poon T.W."/>
            <person name="Priest M."/>
            <person name="Roberts A."/>
            <person name="Saif S."/>
            <person name="Shea T."/>
            <person name="Sisk P."/>
            <person name="Sykes S."/>
            <person name="Wortman J."/>
            <person name="Nusbaum C."/>
            <person name="Birren B."/>
        </authorList>
    </citation>
    <scope>NUCLEOTIDE SEQUENCE [LARGE SCALE GENOMIC DNA]</scope>
    <source>
        <strain evidence="8">B84634 / Timone 84634 / DSM 17679 / JCM 13223</strain>
    </source>
</reference>
<keyword evidence="3 6" id="KW-0812">Transmembrane</keyword>
<evidence type="ECO:0008006" key="9">
    <source>
        <dbReference type="Google" id="ProtNLM"/>
    </source>
</evidence>
<dbReference type="PANTHER" id="PTHR30250">
    <property type="entry name" value="PST FAMILY PREDICTED COLANIC ACID TRANSPORTER"/>
    <property type="match status" value="1"/>
</dbReference>
<dbReference type="STRING" id="1121098.HMPREF1534_01762"/>
<dbReference type="EMBL" id="AQHY01000022">
    <property type="protein sequence ID" value="EOA54949.1"/>
    <property type="molecule type" value="Genomic_DNA"/>
</dbReference>
<dbReference type="AlphaFoldDB" id="U6REB0"/>
<feature type="transmembrane region" description="Helical" evidence="6">
    <location>
        <begin position="99"/>
        <end position="123"/>
    </location>
</feature>
<dbReference type="InterPro" id="IPR050833">
    <property type="entry name" value="Poly_Biosynth_Transport"/>
</dbReference>
<dbReference type="Pfam" id="PF01943">
    <property type="entry name" value="Polysacc_synt"/>
    <property type="match status" value="1"/>
</dbReference>
<feature type="transmembrane region" description="Helical" evidence="6">
    <location>
        <begin position="282"/>
        <end position="305"/>
    </location>
</feature>
<keyword evidence="5 6" id="KW-0472">Membrane</keyword>
<dbReference type="InterPro" id="IPR002797">
    <property type="entry name" value="Polysacc_synth"/>
</dbReference>
<dbReference type="OrthoDB" id="512217at2"/>
<feature type="transmembrane region" description="Helical" evidence="6">
    <location>
        <begin position="358"/>
        <end position="380"/>
    </location>
</feature>
<keyword evidence="4 6" id="KW-1133">Transmembrane helix</keyword>
<evidence type="ECO:0000256" key="5">
    <source>
        <dbReference type="ARBA" id="ARBA00023136"/>
    </source>
</evidence>
<evidence type="ECO:0000256" key="3">
    <source>
        <dbReference type="ARBA" id="ARBA00022692"/>
    </source>
</evidence>
<dbReference type="PANTHER" id="PTHR30250:SF11">
    <property type="entry name" value="O-ANTIGEN TRANSPORTER-RELATED"/>
    <property type="match status" value="1"/>
</dbReference>
<comment type="caution">
    <text evidence="7">The sequence shown here is derived from an EMBL/GenBank/DDBJ whole genome shotgun (WGS) entry which is preliminary data.</text>
</comment>
<feature type="transmembrane region" description="Helical" evidence="6">
    <location>
        <begin position="55"/>
        <end position="78"/>
    </location>
</feature>
<dbReference type="HOGENOM" id="CLU_044954_1_0_10"/>
<feature type="transmembrane region" description="Helical" evidence="6">
    <location>
        <begin position="202"/>
        <end position="221"/>
    </location>
</feature>
<accession>U6REB0</accession>
<dbReference type="GeneID" id="60062268"/>
<dbReference type="GO" id="GO:0005886">
    <property type="term" value="C:plasma membrane"/>
    <property type="evidence" value="ECO:0007669"/>
    <property type="project" value="UniProtKB-SubCell"/>
</dbReference>
<dbReference type="RefSeq" id="WP_005939732.1">
    <property type="nucleotide sequence ID" value="NZ_KB890353.1"/>
</dbReference>
<keyword evidence="2" id="KW-1003">Cell membrane</keyword>
<evidence type="ECO:0000256" key="4">
    <source>
        <dbReference type="ARBA" id="ARBA00022989"/>
    </source>
</evidence>
<dbReference type="Proteomes" id="UP000017831">
    <property type="component" value="Unassembled WGS sequence"/>
</dbReference>
<evidence type="ECO:0000256" key="2">
    <source>
        <dbReference type="ARBA" id="ARBA00022475"/>
    </source>
</evidence>
<evidence type="ECO:0000313" key="8">
    <source>
        <dbReference type="Proteomes" id="UP000017831"/>
    </source>
</evidence>
<feature type="transmembrane region" description="Helical" evidence="6">
    <location>
        <begin position="414"/>
        <end position="434"/>
    </location>
</feature>
<dbReference type="PATRIC" id="fig|1121098.3.peg.1790"/>
<feature type="transmembrane region" description="Helical" evidence="6">
    <location>
        <begin position="28"/>
        <end position="49"/>
    </location>
</feature>
<organism evidence="7 8">
    <name type="scientific">Phocaeicola massiliensis B84634 = Timone 84634 = DSM 17679 = JCM 13223</name>
    <dbReference type="NCBI Taxonomy" id="1121098"/>
    <lineage>
        <taxon>Bacteria</taxon>
        <taxon>Pseudomonadati</taxon>
        <taxon>Bacteroidota</taxon>
        <taxon>Bacteroidia</taxon>
        <taxon>Bacteroidales</taxon>
        <taxon>Bacteroidaceae</taxon>
        <taxon>Phocaeicola</taxon>
    </lineage>
</organism>
<sequence>MIKTFLNKILNSKNSRTKAIKQNIAGSLLVKGISIATSLILVPLTLGYVSSEIYGIWLTISSILYWLTYMDVGFTLGLKNRLAEAIAQKDFDRGRSLVSTTYFIMTVIFVPLTVVLLLISPHIDWCAFLNVDIAYQAEVTKTIQILFVFVALQMISNVFIAVVAAFQKVALSSLFNVIGQLFALIIIFIMTRCIPPALPNLAIAYSMMPILVVIVASVIFFKGKFRQVSPTIKNINIKYTKDLGGLGVKFFIIQIQMIVLYQATNILISHIDGPNAVTQYNIAYKVLNVIVMVYSIFLSPLWPAFTDAYTQKDFVWMNSIYRKMTYVFYFLCIAVTCTVFASPILYKIWIGDKVDIPFVLTCSIALYTIIHCWDSLQVMLINGVGSVKLQTYVVLIGLVLHIPLSLFLGHFVGILGVILSMCIINLIYSTFFTIQIRKILSQKATGIWIK</sequence>
<evidence type="ECO:0000256" key="6">
    <source>
        <dbReference type="SAM" id="Phobius"/>
    </source>
</evidence>
<feature type="transmembrane region" description="Helical" evidence="6">
    <location>
        <begin position="326"/>
        <end position="346"/>
    </location>
</feature>
<proteinExistence type="predicted"/>